<proteinExistence type="inferred from homology"/>
<dbReference type="PATRIC" id="fig|1698259.3.peg.158"/>
<dbReference type="InterPro" id="IPR004557">
    <property type="entry name" value="PrmC-related"/>
</dbReference>
<evidence type="ECO:0000256" key="3">
    <source>
        <dbReference type="ARBA" id="ARBA00022679"/>
    </source>
</evidence>
<dbReference type="GO" id="GO:0008276">
    <property type="term" value="F:protein methyltransferase activity"/>
    <property type="evidence" value="ECO:0007669"/>
    <property type="project" value="TreeGrafter"/>
</dbReference>
<evidence type="ECO:0000256" key="2">
    <source>
        <dbReference type="ARBA" id="ARBA00022603"/>
    </source>
</evidence>
<dbReference type="EMBL" id="LHXJ01000012">
    <property type="protein sequence ID" value="KXA91337.1"/>
    <property type="molecule type" value="Genomic_DNA"/>
</dbReference>
<reference evidence="6 7" key="1">
    <citation type="journal article" date="2016" name="Sci. Rep.">
        <title>Metabolic traits of an uncultured archaeal lineage -MSBL1- from brine pools of the Red Sea.</title>
        <authorList>
            <person name="Mwirichia R."/>
            <person name="Alam I."/>
            <person name="Rashid M."/>
            <person name="Vinu M."/>
            <person name="Ba-Alawi W."/>
            <person name="Anthony Kamau A."/>
            <person name="Kamanda Ngugi D."/>
            <person name="Goker M."/>
            <person name="Klenk H.P."/>
            <person name="Bajic V."/>
            <person name="Stingl U."/>
        </authorList>
    </citation>
    <scope>NUCLEOTIDE SEQUENCE [LARGE SCALE GENOMIC DNA]</scope>
    <source>
        <strain evidence="6">SCGC-AAA259A05</strain>
    </source>
</reference>
<accession>A0A133UAX0</accession>
<name>A0A133UAX0_9EURY</name>
<dbReference type="GO" id="GO:0035657">
    <property type="term" value="C:eRF1 methyltransferase complex"/>
    <property type="evidence" value="ECO:0007669"/>
    <property type="project" value="TreeGrafter"/>
</dbReference>
<dbReference type="Pfam" id="PF05175">
    <property type="entry name" value="MTS"/>
    <property type="match status" value="1"/>
</dbReference>
<comment type="caution">
    <text evidence="6">The sequence shown here is derived from an EMBL/GenBank/DDBJ whole genome shotgun (WGS) entry which is preliminary data.</text>
</comment>
<dbReference type="PROSITE" id="PS00092">
    <property type="entry name" value="N6_MTASE"/>
    <property type="match status" value="1"/>
</dbReference>
<evidence type="ECO:0000256" key="4">
    <source>
        <dbReference type="ARBA" id="ARBA00022691"/>
    </source>
</evidence>
<dbReference type="Gene3D" id="3.40.50.150">
    <property type="entry name" value="Vaccinia Virus protein VP39"/>
    <property type="match status" value="1"/>
</dbReference>
<dbReference type="InterPro" id="IPR007848">
    <property type="entry name" value="Small_mtfrase_dom"/>
</dbReference>
<keyword evidence="2" id="KW-0489">Methyltransferase</keyword>
<feature type="domain" description="Methyltransferase small" evidence="5">
    <location>
        <begin position="16"/>
        <end position="103"/>
    </location>
</feature>
<evidence type="ECO:0000313" key="6">
    <source>
        <dbReference type="EMBL" id="KXA91337.1"/>
    </source>
</evidence>
<evidence type="ECO:0000256" key="1">
    <source>
        <dbReference type="ARBA" id="ARBA00006149"/>
    </source>
</evidence>
<dbReference type="PANTHER" id="PTHR45875">
    <property type="entry name" value="METHYLTRANSFERASE N6AMT1"/>
    <property type="match status" value="1"/>
</dbReference>
<keyword evidence="3" id="KW-0808">Transferase</keyword>
<dbReference type="CDD" id="cd02440">
    <property type="entry name" value="AdoMet_MTases"/>
    <property type="match status" value="1"/>
</dbReference>
<protein>
    <recommendedName>
        <fullName evidence="5">Methyltransferase small domain-containing protein</fullName>
    </recommendedName>
</protein>
<gene>
    <name evidence="6" type="ORF">AKJ57_01630</name>
</gene>
<dbReference type="NCBIfam" id="NF011529">
    <property type="entry name" value="PRK14968.1-3"/>
    <property type="match status" value="1"/>
</dbReference>
<dbReference type="NCBIfam" id="TIGR00537">
    <property type="entry name" value="hemK_rel_arch"/>
    <property type="match status" value="1"/>
</dbReference>
<sequence>MKLEVPEGVYKPAEDTFLLADNLEVKKGESVLEIGTGCGLLSILAAKEGARVTATDISPKAIKCAEENSEKLEVRAKIKFRKGDLFDPVERKNFDLIVFNPPYLPVPDAESPKTALERSWNGGKDGRKVIDRFLDQVEGHLNRGGRFSFIQSSLSGVGKTLKSLEGKKFRVNMRTEKLSFERLYLFQVTSAGQ</sequence>
<keyword evidence="7" id="KW-1185">Reference proteome</keyword>
<dbReference type="SUPFAM" id="SSF53335">
    <property type="entry name" value="S-adenosyl-L-methionine-dependent methyltransferases"/>
    <property type="match status" value="1"/>
</dbReference>
<dbReference type="GO" id="GO:0008757">
    <property type="term" value="F:S-adenosylmethionine-dependent methyltransferase activity"/>
    <property type="evidence" value="ECO:0007669"/>
    <property type="project" value="TreeGrafter"/>
</dbReference>
<dbReference type="AlphaFoldDB" id="A0A133UAX0"/>
<dbReference type="PANTHER" id="PTHR45875:SF1">
    <property type="entry name" value="METHYLTRANSFERASE N6AMT1"/>
    <property type="match status" value="1"/>
</dbReference>
<dbReference type="GO" id="GO:0003676">
    <property type="term" value="F:nucleic acid binding"/>
    <property type="evidence" value="ECO:0007669"/>
    <property type="project" value="InterPro"/>
</dbReference>
<dbReference type="GO" id="GO:0032259">
    <property type="term" value="P:methylation"/>
    <property type="evidence" value="ECO:0007669"/>
    <property type="project" value="UniProtKB-KW"/>
</dbReference>
<evidence type="ECO:0000259" key="5">
    <source>
        <dbReference type="Pfam" id="PF05175"/>
    </source>
</evidence>
<comment type="similarity">
    <text evidence="1">Belongs to the eukaryotic/archaeal PrmC-related family.</text>
</comment>
<dbReference type="InterPro" id="IPR002052">
    <property type="entry name" value="DNA_methylase_N6_adenine_CS"/>
</dbReference>
<dbReference type="Proteomes" id="UP000070163">
    <property type="component" value="Unassembled WGS sequence"/>
</dbReference>
<keyword evidence="4" id="KW-0949">S-adenosyl-L-methionine</keyword>
<dbReference type="InterPro" id="IPR052190">
    <property type="entry name" value="Euk-Arch_PrmC-MTase"/>
</dbReference>
<evidence type="ECO:0000313" key="7">
    <source>
        <dbReference type="Proteomes" id="UP000070163"/>
    </source>
</evidence>
<dbReference type="InterPro" id="IPR029063">
    <property type="entry name" value="SAM-dependent_MTases_sf"/>
</dbReference>
<organism evidence="6 7">
    <name type="scientific">candidate division MSBL1 archaeon SCGC-AAA259A05</name>
    <dbReference type="NCBI Taxonomy" id="1698259"/>
    <lineage>
        <taxon>Archaea</taxon>
        <taxon>Methanobacteriati</taxon>
        <taxon>Methanobacteriota</taxon>
        <taxon>candidate division MSBL1</taxon>
    </lineage>
</organism>